<comment type="caution">
    <text evidence="3">The sequence shown here is derived from an EMBL/GenBank/DDBJ whole genome shotgun (WGS) entry which is preliminary data.</text>
</comment>
<dbReference type="InterPro" id="IPR024455">
    <property type="entry name" value="Phage_capsid"/>
</dbReference>
<dbReference type="Pfam" id="PF05065">
    <property type="entry name" value="Phage_capsid"/>
    <property type="match status" value="1"/>
</dbReference>
<evidence type="ECO:0000313" key="4">
    <source>
        <dbReference type="Proteomes" id="UP000528964"/>
    </source>
</evidence>
<dbReference type="RefSeq" id="WP_183394306.1">
    <property type="nucleotide sequence ID" value="NZ_JACIDR010000001.1"/>
</dbReference>
<proteinExistence type="predicted"/>
<accession>A0A7W6CYA9</accession>
<evidence type="ECO:0000256" key="1">
    <source>
        <dbReference type="ARBA" id="ARBA00004328"/>
    </source>
</evidence>
<dbReference type="NCBIfam" id="TIGR01554">
    <property type="entry name" value="major_cap_HK97"/>
    <property type="match status" value="1"/>
</dbReference>
<gene>
    <name evidence="3" type="ORF">GGR24_001150</name>
</gene>
<sequence>MNALTQTVARYDMEAKSQDFVRYAIACAMSGGDSFQIRSICETRWPEARYGAVIQKAAVEAGDTTDATWAKPLAELAPVADAFLAAVRPRTLIGRMAGIRPAPFGVRFPVATSGTSAGWVGEAKPTPVTAMAFGEGTLKPAKVGGIVVTTKELLRSTSPEAEAQIKLDLETAIITFTDAQFVDPTVAAVDDVNPASITNGTTAVAASGTTAAAATADFKALVKKLTDAGIPLASPYFLMSPTAATGLAGLNVEMFRDVGPLGGSIMGIPVLTSPGVGSVIALVDATEIILADDGIVIDAAEHGSVQMDSAPTDPPTASTVLTSFFQSNLVGIKALRQMRWQKRRAGAAAYISGAAYGG</sequence>
<keyword evidence="4" id="KW-1185">Reference proteome</keyword>
<dbReference type="EMBL" id="JACIDR010000001">
    <property type="protein sequence ID" value="MBB3972517.1"/>
    <property type="molecule type" value="Genomic_DNA"/>
</dbReference>
<dbReference type="InterPro" id="IPR054612">
    <property type="entry name" value="Phage_capsid-like_C"/>
</dbReference>
<reference evidence="3 4" key="1">
    <citation type="submission" date="2020-08" db="EMBL/GenBank/DDBJ databases">
        <title>Genomic Encyclopedia of Type Strains, Phase IV (KMG-IV): sequencing the most valuable type-strain genomes for metagenomic binning, comparative biology and taxonomic classification.</title>
        <authorList>
            <person name="Goeker M."/>
        </authorList>
    </citation>
    <scope>NUCLEOTIDE SEQUENCE [LARGE SCALE GENOMIC DNA]</scope>
    <source>
        <strain evidence="3 4">DSM 25481</strain>
    </source>
</reference>
<organism evidence="3 4">
    <name type="scientific">Hansschlegelia beijingensis</name>
    <dbReference type="NCBI Taxonomy" id="1133344"/>
    <lineage>
        <taxon>Bacteria</taxon>
        <taxon>Pseudomonadati</taxon>
        <taxon>Pseudomonadota</taxon>
        <taxon>Alphaproteobacteria</taxon>
        <taxon>Hyphomicrobiales</taxon>
        <taxon>Methylopilaceae</taxon>
        <taxon>Hansschlegelia</taxon>
    </lineage>
</organism>
<evidence type="ECO:0000313" key="3">
    <source>
        <dbReference type="EMBL" id="MBB3972517.1"/>
    </source>
</evidence>
<dbReference type="SUPFAM" id="SSF56563">
    <property type="entry name" value="Major capsid protein gp5"/>
    <property type="match status" value="1"/>
</dbReference>
<feature type="domain" description="Phage capsid-like C-terminal" evidence="2">
    <location>
        <begin position="83"/>
        <end position="334"/>
    </location>
</feature>
<dbReference type="AlphaFoldDB" id="A0A7W6CYA9"/>
<evidence type="ECO:0000259" key="2">
    <source>
        <dbReference type="Pfam" id="PF05065"/>
    </source>
</evidence>
<comment type="subcellular location">
    <subcellularLocation>
        <location evidence="1">Virion</location>
    </subcellularLocation>
</comment>
<protein>
    <recommendedName>
        <fullName evidence="2">Phage capsid-like C-terminal domain-containing protein</fullName>
    </recommendedName>
</protein>
<dbReference type="Proteomes" id="UP000528964">
    <property type="component" value="Unassembled WGS sequence"/>
</dbReference>
<name>A0A7W6CYA9_9HYPH</name>